<evidence type="ECO:0000313" key="4">
    <source>
        <dbReference type="Proteomes" id="UP000501179"/>
    </source>
</evidence>
<dbReference type="KEGG" id="slia:HA039_12345"/>
<proteinExistence type="predicted"/>
<organism evidence="3 4">
    <name type="scientific">Streptomyces liangshanensis</name>
    <dbReference type="NCBI Taxonomy" id="2717324"/>
    <lineage>
        <taxon>Bacteria</taxon>
        <taxon>Bacillati</taxon>
        <taxon>Actinomycetota</taxon>
        <taxon>Actinomycetes</taxon>
        <taxon>Kitasatosporales</taxon>
        <taxon>Streptomycetaceae</taxon>
        <taxon>Streptomyces</taxon>
    </lineage>
</organism>
<name>A0A6G9GXS1_9ACTN</name>
<feature type="region of interest" description="Disordered" evidence="1">
    <location>
        <begin position="192"/>
        <end position="219"/>
    </location>
</feature>
<reference evidence="3 4" key="1">
    <citation type="submission" date="2020-03" db="EMBL/GenBank/DDBJ databases">
        <title>A novel species.</title>
        <authorList>
            <person name="Gao J."/>
        </authorList>
    </citation>
    <scope>NUCLEOTIDE SEQUENCE [LARGE SCALE GENOMIC DNA]</scope>
    <source>
        <strain evidence="3 4">QMT-12</strain>
    </source>
</reference>
<dbReference type="Proteomes" id="UP000501179">
    <property type="component" value="Chromosome"/>
</dbReference>
<feature type="compositionally biased region" description="Low complexity" evidence="1">
    <location>
        <begin position="199"/>
        <end position="219"/>
    </location>
</feature>
<feature type="chain" id="PRO_5039059667" description="Lipoprotein" evidence="2">
    <location>
        <begin position="26"/>
        <end position="219"/>
    </location>
</feature>
<evidence type="ECO:0000256" key="1">
    <source>
        <dbReference type="SAM" id="MobiDB-lite"/>
    </source>
</evidence>
<evidence type="ECO:0000313" key="3">
    <source>
        <dbReference type="EMBL" id="QIQ03010.1"/>
    </source>
</evidence>
<evidence type="ECO:0000256" key="2">
    <source>
        <dbReference type="SAM" id="SignalP"/>
    </source>
</evidence>
<keyword evidence="4" id="KW-1185">Reference proteome</keyword>
<sequence>MTRVSRTARARVAVGVLVLAFCATACGIRTTSVPVDAGPAPSRMPCEVPQKAVITQSSPGVPVRVYLECSSELVSVERAARIPAERTPDSRALIAQALLDELQAQPSAAEREAGFTTEVRGPLVVSPGRAADPAGTLRLSRQPEDLPTAALAQIVCTLAESEATDGKVVLGGPGDYPPRGYVCAAETKTRPDAAVPTLGPGTASPSVPAAGSGTASPSA</sequence>
<accession>A0A6G9GXS1</accession>
<gene>
    <name evidence="3" type="ORF">HA039_12345</name>
</gene>
<keyword evidence="2" id="KW-0732">Signal</keyword>
<dbReference type="AlphaFoldDB" id="A0A6G9GXS1"/>
<feature type="signal peptide" evidence="2">
    <location>
        <begin position="1"/>
        <end position="25"/>
    </location>
</feature>
<evidence type="ECO:0008006" key="5">
    <source>
        <dbReference type="Google" id="ProtNLM"/>
    </source>
</evidence>
<protein>
    <recommendedName>
        <fullName evidence="5">Lipoprotein</fullName>
    </recommendedName>
</protein>
<dbReference type="EMBL" id="CP050177">
    <property type="protein sequence ID" value="QIQ03010.1"/>
    <property type="molecule type" value="Genomic_DNA"/>
</dbReference>